<protein>
    <submittedName>
        <fullName evidence="1">Uncharacterized protein</fullName>
    </submittedName>
</protein>
<name>I1X5I6_9BACT</name>
<dbReference type="EMBL" id="JQ256790">
    <property type="protein sequence ID" value="AFI78761.1"/>
    <property type="molecule type" value="Genomic_DNA"/>
</dbReference>
<gene>
    <name evidence="1" type="ORF">ws198A12_0009</name>
</gene>
<reference evidence="1" key="1">
    <citation type="journal article" date="2012" name="ISME J.">
        <title>Roseobacter clade bacteria are abundant in coastal sediments and encode a novel combination of sulfur oxidation genes.</title>
        <authorList>
            <person name="Lenk S."/>
            <person name="Moraru C."/>
            <person name="Hahnke S."/>
            <person name="Arnds J."/>
            <person name="Richter M."/>
            <person name="Kube M."/>
            <person name="Reinhardt R."/>
            <person name="Brinkhoff T."/>
            <person name="Harder J."/>
            <person name="Amann R."/>
            <person name="Mussmann M."/>
        </authorList>
    </citation>
    <scope>NUCLEOTIDE SEQUENCE</scope>
</reference>
<evidence type="ECO:0000313" key="1">
    <source>
        <dbReference type="EMBL" id="AFI78761.1"/>
    </source>
</evidence>
<dbReference type="AlphaFoldDB" id="I1X5I6"/>
<organism evidence="1">
    <name type="scientific">uncultured bacterium ws198A12</name>
    <dbReference type="NCBI Taxonomy" id="1131830"/>
    <lineage>
        <taxon>Bacteria</taxon>
        <taxon>environmental samples</taxon>
    </lineage>
</organism>
<sequence length="121" mass="13934">MVLIQMQDDFDIAIRVQFMTGIDQLSTQFPTVVNLAVADKYDVTGFIRYRLATTVEVDDTESAEPERYSIIRKILLVVRTAMLERRRHTARRFRSITAKTPRDAAHNIIARPRTVVTQALQ</sequence>
<proteinExistence type="predicted"/>
<accession>I1X5I6</accession>